<dbReference type="CDD" id="cd08956">
    <property type="entry name" value="KR_3_FAS_SDR_x"/>
    <property type="match status" value="1"/>
</dbReference>
<dbReference type="InterPro" id="IPR009081">
    <property type="entry name" value="PP-bd_ACP"/>
</dbReference>
<proteinExistence type="predicted"/>
<dbReference type="InterPro" id="IPR016036">
    <property type="entry name" value="Malonyl_transacylase_ACP-bd"/>
</dbReference>
<name>A0A840QKN1_9PSEU</name>
<evidence type="ECO:0000256" key="2">
    <source>
        <dbReference type="ARBA" id="ARBA00022553"/>
    </source>
</evidence>
<evidence type="ECO:0000256" key="11">
    <source>
        <dbReference type="ARBA" id="ARBA00066981"/>
    </source>
</evidence>
<feature type="domain" description="Carrier" evidence="12">
    <location>
        <begin position="1895"/>
        <end position="1970"/>
    </location>
</feature>
<dbReference type="PROSITE" id="PS50075">
    <property type="entry name" value="CARRIER"/>
    <property type="match status" value="2"/>
</dbReference>
<comment type="pathway">
    <text evidence="9">Antibiotic biosynthesis; erythromycin biosynthesis.</text>
</comment>
<dbReference type="SUPFAM" id="SSF47336">
    <property type="entry name" value="ACP-like"/>
    <property type="match status" value="2"/>
</dbReference>
<comment type="caution">
    <text evidence="14">The sequence shown here is derived from an EMBL/GenBank/DDBJ whole genome shotgun (WGS) entry which is preliminary data.</text>
</comment>
<dbReference type="InterPro" id="IPR036736">
    <property type="entry name" value="ACP-like_sf"/>
</dbReference>
<dbReference type="InterPro" id="IPR036291">
    <property type="entry name" value="NAD(P)-bd_dom_sf"/>
</dbReference>
<dbReference type="Pfam" id="PF22953">
    <property type="entry name" value="SpnB_Rossmann"/>
    <property type="match status" value="1"/>
</dbReference>
<dbReference type="FunFam" id="1.10.1200.10:FF:000007">
    <property type="entry name" value="Probable polyketide synthase pks17"/>
    <property type="match status" value="1"/>
</dbReference>
<dbReference type="SUPFAM" id="SSF55048">
    <property type="entry name" value="Probable ACP-binding domain of malonyl-CoA ACP transacylase"/>
    <property type="match status" value="2"/>
</dbReference>
<dbReference type="FunFam" id="3.40.47.10:FF:000019">
    <property type="entry name" value="Polyketide synthase type I"/>
    <property type="match status" value="1"/>
</dbReference>
<dbReference type="InterPro" id="IPR014031">
    <property type="entry name" value="Ketoacyl_synth_C"/>
</dbReference>
<dbReference type="Gene3D" id="3.40.47.10">
    <property type="match status" value="1"/>
</dbReference>
<dbReference type="Pfam" id="PF00698">
    <property type="entry name" value="Acyl_transf_1"/>
    <property type="match status" value="2"/>
</dbReference>
<organism evidence="14 15">
    <name type="scientific">Saccharopolyspora phatthalungensis</name>
    <dbReference type="NCBI Taxonomy" id="664693"/>
    <lineage>
        <taxon>Bacteria</taxon>
        <taxon>Bacillati</taxon>
        <taxon>Actinomycetota</taxon>
        <taxon>Actinomycetes</taxon>
        <taxon>Pseudonocardiales</taxon>
        <taxon>Pseudonocardiaceae</taxon>
        <taxon>Saccharopolyspora</taxon>
    </lineage>
</organism>
<dbReference type="SMART" id="SM00822">
    <property type="entry name" value="PKS_KR"/>
    <property type="match status" value="1"/>
</dbReference>
<keyword evidence="1" id="KW-0596">Phosphopantetheine</keyword>
<dbReference type="Gene3D" id="1.10.1200.10">
    <property type="entry name" value="ACP-like"/>
    <property type="match status" value="2"/>
</dbReference>
<dbReference type="InterPro" id="IPR050091">
    <property type="entry name" value="PKS_NRPS_Biosynth_Enz"/>
</dbReference>
<dbReference type="PROSITE" id="PS00012">
    <property type="entry name" value="PHOSPHOPANTETHEINE"/>
    <property type="match status" value="1"/>
</dbReference>
<evidence type="ECO:0000256" key="9">
    <source>
        <dbReference type="ARBA" id="ARBA00060622"/>
    </source>
</evidence>
<dbReference type="InterPro" id="IPR001227">
    <property type="entry name" value="Ac_transferase_dom_sf"/>
</dbReference>
<dbReference type="SUPFAM" id="SSF53901">
    <property type="entry name" value="Thiolase-like"/>
    <property type="match status" value="1"/>
</dbReference>
<comment type="subunit">
    <text evidence="10">Homodimer. Erythronolide synthase is composed of EryAI, EryAII and EryAIII multimodular (2 modules) polypeptides each coding for a functional synthase subunit which participates in 2 of the six FAS-like elongation steps required for formation of the polyketide. Module 1, 2, 3, 4, 5, and 6 participating in biosynthesis steps 1, 2, 3, 4, 5, and 6, respectively.</text>
</comment>
<dbReference type="GO" id="GO:0047879">
    <property type="term" value="F:erythronolide synthase activity"/>
    <property type="evidence" value="ECO:0007669"/>
    <property type="project" value="UniProtKB-EC"/>
</dbReference>
<dbReference type="InterPro" id="IPR014030">
    <property type="entry name" value="Ketoacyl_synth_N"/>
</dbReference>
<evidence type="ECO:0000256" key="10">
    <source>
        <dbReference type="ARBA" id="ARBA00063272"/>
    </source>
</evidence>
<dbReference type="Pfam" id="PF16197">
    <property type="entry name" value="KAsynt_C_assoc"/>
    <property type="match status" value="1"/>
</dbReference>
<accession>A0A840QKN1</accession>
<evidence type="ECO:0000256" key="1">
    <source>
        <dbReference type="ARBA" id="ARBA00022450"/>
    </source>
</evidence>
<keyword evidence="6" id="KW-0012">Acyltransferase</keyword>
<dbReference type="SMART" id="SM00823">
    <property type="entry name" value="PKS_PP"/>
    <property type="match status" value="2"/>
</dbReference>
<evidence type="ECO:0000256" key="5">
    <source>
        <dbReference type="ARBA" id="ARBA00023268"/>
    </source>
</evidence>
<evidence type="ECO:0000256" key="8">
    <source>
        <dbReference type="ARBA" id="ARBA00060158"/>
    </source>
</evidence>
<dbReference type="CDD" id="cd00833">
    <property type="entry name" value="PKS"/>
    <property type="match status" value="1"/>
</dbReference>
<evidence type="ECO:0000256" key="7">
    <source>
        <dbReference type="ARBA" id="ARBA00052442"/>
    </source>
</evidence>
<dbReference type="GO" id="GO:0004315">
    <property type="term" value="F:3-oxoacyl-[acyl-carrier-protein] synthase activity"/>
    <property type="evidence" value="ECO:0007669"/>
    <property type="project" value="InterPro"/>
</dbReference>
<dbReference type="InterPro" id="IPR016035">
    <property type="entry name" value="Acyl_Trfase/lysoPLipase"/>
</dbReference>
<dbReference type="FunFam" id="3.40.366.10:FF:000002">
    <property type="entry name" value="Probable polyketide synthase 2"/>
    <property type="match status" value="2"/>
</dbReference>
<evidence type="ECO:0000313" key="15">
    <source>
        <dbReference type="Proteomes" id="UP000584374"/>
    </source>
</evidence>
<dbReference type="Pfam" id="PF02801">
    <property type="entry name" value="Ketoacyl-synt_C"/>
    <property type="match status" value="1"/>
</dbReference>
<evidence type="ECO:0000313" key="14">
    <source>
        <dbReference type="EMBL" id="MBB5159113.1"/>
    </source>
</evidence>
<sequence length="2017" mass="212184">MQRDSDSLLWGLSAVSAGSLRAQAGLLLDRLRAQSDWRPADVGWSLAQCPAEGWRAALAADSRDGFLEALTALAQGRSAAGLADGSPVDGGVVFVFPGQGSQWQGMALDLMASSVVFRERMAECAEAFTPFIDWSLLDVVNEIPGAPSLERTDVVQPVLFSVMLSLAALWRSYGIEPSAVLGHSLGEIAAAVVAGALSLGDGARIVARWSQLQATLSGHGAMISVPAHVDVVRPRLIAGLEIAAVNGPRSVIVSGDAEAARRLRDEFAGQGIKARTIGVDLAAHSAHIDRITPRLREALAPLRPRPPKTRFYSSVIAEELPEDVALDADYWCRNLRSPIQFERAVRAALTAGNAVFLEVSPHPVLTAAIQETVESAGVRAAVRASVRRRQAGMDKVVRTLGELFVDGVDIDWKAVYRDHDRQIVDLPEAMPEVEADPEPPLRERLTGMSEKDQKALLVNVVCQEVEALLGSADAVRPDRPFRDMGFDSVTALGIRTRIAAVAGMSLPATTVYDYPTPAEVAELIRVTLTDAAPTVDEFTVRAEDDPVVIVGMGCRYPGGVGNPDDLWRLVCDGVDAVSSFPADREDDFASSYDGESRPAGTFYQRDAGLLSGVDLFDAGFFGISPREAAAMDPQQRLLLETSWEAFEQAGIVPASLRGTRTGVFVGAMTMDYGPRMDQGTEAEGYVFTGRTGSVMSGRISYLYGFEGPALTVDTACSSSLAALHLAVQAVRRGECGLAVVAGVTVMSGAGMFVEFSRQGGLAPDGRCKAFSASADGFGLAEGVGVVLVERMSDARREGHRVLAVVKGSATNQDGASNGMTAPSGRAQQRVIRAALADAGLRPSDVDVVEAHGTGTRLGDPIEAGALLATYGQDRERPLLLGSVKSNIGHPQAAAGLAGLIKMVQAMRHGLLPKTLHVTAPTSHVDWSAGSIELLTEPTPWPDTGRPRRAGVSSFGVSGTNAHVVLEQAAEPEDDVVEPASGVLPLLLSARDQDALRRQAARMAEFLESRPALADVTYSAATHRSSMEHRAVVLGHDLDHTLAGLTALADGTPSGDVVQGVAERSGVVFVFPGQGAQWTGMAQELVASSPVFATRMTECAQALAEFTDWDLFEVLGAADALQRVDVVQPALFAVMVSLAALWRSHGVEPAAVIGHSQGEIAAACVAGALSLRDAARIVVSRSKMIRDSLAGRGGMVSVPLPVAEVRAGLAGREGRVSIAAINGPQSTVVSGEPAALEEVLTTWDRAKRISVDYASHSAQVDILRDGLLDVLAPITPRAADIPFFSTVTGEFVDGSALNAEYWYENLRQTVRFDEAIRAFDRHVFIECSPHPVLAPVLDATALGSLRRGEGGLDRFIAALAEAHVSGVSVTWEGILCGRRIELPTYAFRRTRYWLESGRPAPAAKDLGLFTDDVLHEVGWEPGVLAESGHADVAVIGANLAASSIGDAPGYPDLAVLAGVLGAGVPAPDVVMMAVPSVARPEVEDVASLVHAAAHQVLALVQGFLSDDRLADVRLSLVTGHAVTTGSEDPAPVLEAAAVWGLVRSAQSEHPGRIQLIDLDGTPASQSALRGACRSDDPQIAIRDGIAHVPRLRRAVNVGDAPPLTFPAHGTVLVTGGTGTLGALTARRLVTHHGVGHLVLTSRSGAAAPGAAELTAELAELGCNASVVACDVADPVALAAVLDAIPEDHPLIAVVHAAGVLDDAVIGNITPERLDTVLRPKVDAAWNLHRLTRHCALEAFVLYSSIAGVLGNSGQAGYAAANTVLDALAARRQAEGLPAISLAWGHWAESSGMTGHLTTADVARMHRGTGMTELPTEQALAAFDTALRARADTLVPVRFSQQALRTVALDGTIPPLLSHLATEADPSAPTARGSVDGAETDSLAQRLPGLSHAGQQRELLGLVRTHVALVLGHSNPDPIKPDATFLSLGCDSLAGMELRNRLAAATGLRLPATIVYNHPTPDALAGYLRTRLVPTEPEPGADTSTTDTSTDQRSSFVVSRIYAATNEELFRLIDETLGA</sequence>
<comment type="function">
    <text evidence="8">Involved in the biosynthesis of antibiotic erythromycin via the biosynthesis of its aglycone precursor, 6-deoxyerythronolide B (6-dEB).</text>
</comment>
<keyword evidence="15" id="KW-1185">Reference proteome</keyword>
<dbReference type="Pfam" id="PF08659">
    <property type="entry name" value="KR"/>
    <property type="match status" value="1"/>
</dbReference>
<gene>
    <name evidence="14" type="ORF">BJ970_006712</name>
</gene>
<dbReference type="Pfam" id="PF00109">
    <property type="entry name" value="ketoacyl-synt"/>
    <property type="match status" value="1"/>
</dbReference>
<dbReference type="Pfam" id="PF00550">
    <property type="entry name" value="PP-binding"/>
    <property type="match status" value="2"/>
</dbReference>
<dbReference type="EMBL" id="JACHIW010000002">
    <property type="protein sequence ID" value="MBB5159113.1"/>
    <property type="molecule type" value="Genomic_DNA"/>
</dbReference>
<dbReference type="InterPro" id="IPR014043">
    <property type="entry name" value="Acyl_transferase_dom"/>
</dbReference>
<evidence type="ECO:0000256" key="3">
    <source>
        <dbReference type="ARBA" id="ARBA00022679"/>
    </source>
</evidence>
<feature type="domain" description="Carrier" evidence="12">
    <location>
        <begin position="452"/>
        <end position="528"/>
    </location>
</feature>
<dbReference type="InterPro" id="IPR018201">
    <property type="entry name" value="Ketoacyl_synth_AS"/>
</dbReference>
<evidence type="ECO:0000259" key="13">
    <source>
        <dbReference type="PROSITE" id="PS52004"/>
    </source>
</evidence>
<dbReference type="InterPro" id="IPR016039">
    <property type="entry name" value="Thiolase-like"/>
</dbReference>
<dbReference type="PANTHER" id="PTHR43775">
    <property type="entry name" value="FATTY ACID SYNTHASE"/>
    <property type="match status" value="1"/>
</dbReference>
<evidence type="ECO:0000256" key="4">
    <source>
        <dbReference type="ARBA" id="ARBA00022737"/>
    </source>
</evidence>
<dbReference type="PROSITE" id="PS52004">
    <property type="entry name" value="KS3_2"/>
    <property type="match status" value="1"/>
</dbReference>
<feature type="domain" description="Ketosynthase family 3 (KS3)" evidence="13">
    <location>
        <begin position="544"/>
        <end position="967"/>
    </location>
</feature>
<dbReference type="SMART" id="SM00827">
    <property type="entry name" value="PKS_AT"/>
    <property type="match status" value="2"/>
</dbReference>
<dbReference type="RefSeq" id="WP_184731340.1">
    <property type="nucleotide sequence ID" value="NZ_JACHIW010000002.1"/>
</dbReference>
<dbReference type="SUPFAM" id="SSF52151">
    <property type="entry name" value="FabD/lysophospholipase-like"/>
    <property type="match status" value="2"/>
</dbReference>
<dbReference type="SMART" id="SM01294">
    <property type="entry name" value="PKS_PP_betabranch"/>
    <property type="match status" value="2"/>
</dbReference>
<dbReference type="GO" id="GO:0006633">
    <property type="term" value="P:fatty acid biosynthetic process"/>
    <property type="evidence" value="ECO:0007669"/>
    <property type="project" value="InterPro"/>
</dbReference>
<reference evidence="14 15" key="1">
    <citation type="submission" date="2020-08" db="EMBL/GenBank/DDBJ databases">
        <title>Sequencing the genomes of 1000 actinobacteria strains.</title>
        <authorList>
            <person name="Klenk H.-P."/>
        </authorList>
    </citation>
    <scope>NUCLEOTIDE SEQUENCE [LARGE SCALE GENOMIC DNA]</scope>
    <source>
        <strain evidence="14 15">DSM 45584</strain>
    </source>
</reference>
<dbReference type="InterPro" id="IPR055123">
    <property type="entry name" value="SpnB-like_Rossmann"/>
</dbReference>
<protein>
    <recommendedName>
        <fullName evidence="11">6-deoxyerythronolide-B synthase</fullName>
        <ecNumber evidence="11">2.3.1.94</ecNumber>
    </recommendedName>
</protein>
<dbReference type="InterPro" id="IPR006162">
    <property type="entry name" value="Ppantetheine_attach_site"/>
</dbReference>
<evidence type="ECO:0000259" key="12">
    <source>
        <dbReference type="PROSITE" id="PS50075"/>
    </source>
</evidence>
<dbReference type="GO" id="GO:0004312">
    <property type="term" value="F:fatty acid synthase activity"/>
    <property type="evidence" value="ECO:0007669"/>
    <property type="project" value="TreeGrafter"/>
</dbReference>
<dbReference type="Gene3D" id="3.30.70.3290">
    <property type="match status" value="2"/>
</dbReference>
<keyword evidence="5" id="KW-0511">Multifunctional enzyme</keyword>
<dbReference type="InterPro" id="IPR032821">
    <property type="entry name" value="PKS_assoc"/>
</dbReference>
<keyword evidence="3 14" id="KW-0808">Transferase</keyword>
<dbReference type="PANTHER" id="PTHR43775:SF51">
    <property type="entry name" value="INACTIVE PHENOLPHTHIOCEROL SYNTHESIS POLYKETIDE SYNTHASE TYPE I PKS1-RELATED"/>
    <property type="match status" value="1"/>
</dbReference>
<dbReference type="GO" id="GO:0031177">
    <property type="term" value="F:phosphopantetheine binding"/>
    <property type="evidence" value="ECO:0007669"/>
    <property type="project" value="InterPro"/>
</dbReference>
<dbReference type="InterPro" id="IPR020806">
    <property type="entry name" value="PKS_PP-bd"/>
</dbReference>
<dbReference type="Gene3D" id="3.40.50.720">
    <property type="entry name" value="NAD(P)-binding Rossmann-like Domain"/>
    <property type="match status" value="1"/>
</dbReference>
<dbReference type="SUPFAM" id="SSF51735">
    <property type="entry name" value="NAD(P)-binding Rossmann-fold domains"/>
    <property type="match status" value="2"/>
</dbReference>
<comment type="catalytic activity">
    <reaction evidence="7">
        <text>6 (S)-methylmalonyl-CoA + propanoyl-CoA + 6 NADPH + 12 H(+) = 6-deoxyerythronolide B + 6 CO2 + 6 NADP(+) + 7 CoA + H2O</text>
        <dbReference type="Rhea" id="RHEA:23068"/>
        <dbReference type="ChEBI" id="CHEBI:15377"/>
        <dbReference type="ChEBI" id="CHEBI:15378"/>
        <dbReference type="ChEBI" id="CHEBI:16089"/>
        <dbReference type="ChEBI" id="CHEBI:16526"/>
        <dbReference type="ChEBI" id="CHEBI:57287"/>
        <dbReference type="ChEBI" id="CHEBI:57327"/>
        <dbReference type="ChEBI" id="CHEBI:57392"/>
        <dbReference type="ChEBI" id="CHEBI:57783"/>
        <dbReference type="ChEBI" id="CHEBI:58349"/>
        <dbReference type="EC" id="2.3.1.94"/>
    </reaction>
</comment>
<keyword evidence="4" id="KW-0677">Repeat</keyword>
<dbReference type="SMART" id="SM00825">
    <property type="entry name" value="PKS_KS"/>
    <property type="match status" value="1"/>
</dbReference>
<evidence type="ECO:0000256" key="6">
    <source>
        <dbReference type="ARBA" id="ARBA00023315"/>
    </source>
</evidence>
<keyword evidence="2" id="KW-0597">Phosphoprotein</keyword>
<dbReference type="EC" id="2.3.1.94" evidence="11"/>
<dbReference type="Gene3D" id="3.40.366.10">
    <property type="entry name" value="Malonyl-Coenzyme A Acyl Carrier Protein, domain 2"/>
    <property type="match status" value="2"/>
</dbReference>
<dbReference type="Proteomes" id="UP000584374">
    <property type="component" value="Unassembled WGS sequence"/>
</dbReference>
<dbReference type="InterPro" id="IPR013968">
    <property type="entry name" value="PKS_KR"/>
</dbReference>
<dbReference type="InterPro" id="IPR057326">
    <property type="entry name" value="KR_dom"/>
</dbReference>
<dbReference type="InterPro" id="IPR020841">
    <property type="entry name" value="PKS_Beta-ketoAc_synthase_dom"/>
</dbReference>
<dbReference type="PROSITE" id="PS00606">
    <property type="entry name" value="KS3_1"/>
    <property type="match status" value="1"/>
</dbReference>